<dbReference type="AlphaFoldDB" id="A0A392SF88"/>
<proteinExistence type="predicted"/>
<dbReference type="EMBL" id="LXQA010358463">
    <property type="protein sequence ID" value="MCI46506.1"/>
    <property type="molecule type" value="Genomic_DNA"/>
</dbReference>
<dbReference type="Proteomes" id="UP000265520">
    <property type="component" value="Unassembled WGS sequence"/>
</dbReference>
<name>A0A392SF88_9FABA</name>
<protein>
    <submittedName>
        <fullName evidence="1">Uncharacterized protein</fullName>
    </submittedName>
</protein>
<evidence type="ECO:0000313" key="1">
    <source>
        <dbReference type="EMBL" id="MCI46506.1"/>
    </source>
</evidence>
<keyword evidence="2" id="KW-1185">Reference proteome</keyword>
<comment type="caution">
    <text evidence="1">The sequence shown here is derived from an EMBL/GenBank/DDBJ whole genome shotgun (WGS) entry which is preliminary data.</text>
</comment>
<feature type="non-terminal residue" evidence="1">
    <location>
        <position position="56"/>
    </location>
</feature>
<evidence type="ECO:0000313" key="2">
    <source>
        <dbReference type="Proteomes" id="UP000265520"/>
    </source>
</evidence>
<accession>A0A392SF88</accession>
<sequence length="56" mass="6439">PKIKDDEALDLEPLQFEMPDGEEDNDEYMHEAQSDPEAVVKVEAEAQIPDFTIHLR</sequence>
<feature type="non-terminal residue" evidence="1">
    <location>
        <position position="1"/>
    </location>
</feature>
<organism evidence="1 2">
    <name type="scientific">Trifolium medium</name>
    <dbReference type="NCBI Taxonomy" id="97028"/>
    <lineage>
        <taxon>Eukaryota</taxon>
        <taxon>Viridiplantae</taxon>
        <taxon>Streptophyta</taxon>
        <taxon>Embryophyta</taxon>
        <taxon>Tracheophyta</taxon>
        <taxon>Spermatophyta</taxon>
        <taxon>Magnoliopsida</taxon>
        <taxon>eudicotyledons</taxon>
        <taxon>Gunneridae</taxon>
        <taxon>Pentapetalae</taxon>
        <taxon>rosids</taxon>
        <taxon>fabids</taxon>
        <taxon>Fabales</taxon>
        <taxon>Fabaceae</taxon>
        <taxon>Papilionoideae</taxon>
        <taxon>50 kb inversion clade</taxon>
        <taxon>NPAAA clade</taxon>
        <taxon>Hologalegina</taxon>
        <taxon>IRL clade</taxon>
        <taxon>Trifolieae</taxon>
        <taxon>Trifolium</taxon>
    </lineage>
</organism>
<reference evidence="1 2" key="1">
    <citation type="journal article" date="2018" name="Front. Plant Sci.">
        <title>Red Clover (Trifolium pratense) and Zigzag Clover (T. medium) - A Picture of Genomic Similarities and Differences.</title>
        <authorList>
            <person name="Dluhosova J."/>
            <person name="Istvanek J."/>
            <person name="Nedelnik J."/>
            <person name="Repkova J."/>
        </authorList>
    </citation>
    <scope>NUCLEOTIDE SEQUENCE [LARGE SCALE GENOMIC DNA]</scope>
    <source>
        <strain evidence="2">cv. 10/8</strain>
        <tissue evidence="1">Leaf</tissue>
    </source>
</reference>